<reference evidence="9" key="1">
    <citation type="submission" date="2018-05" db="EMBL/GenBank/DDBJ databases">
        <title>Pedobacter paludis sp. nov., isolated from wetland soil.</title>
        <authorList>
            <person name="Zhang Y."/>
        </authorList>
    </citation>
    <scope>NUCLEOTIDE SEQUENCE [LARGE SCALE GENOMIC DNA]</scope>
    <source>
        <strain evidence="9">R-8</strain>
    </source>
</reference>
<dbReference type="Proteomes" id="UP000245391">
    <property type="component" value="Unassembled WGS sequence"/>
</dbReference>
<dbReference type="EMBL" id="QGNY01000004">
    <property type="protein sequence ID" value="PWS31419.1"/>
    <property type="molecule type" value="Genomic_DNA"/>
</dbReference>
<organism evidence="8 9">
    <name type="scientific">Pedobacter paludis</name>
    <dbReference type="NCBI Taxonomy" id="2203212"/>
    <lineage>
        <taxon>Bacteria</taxon>
        <taxon>Pseudomonadati</taxon>
        <taxon>Bacteroidota</taxon>
        <taxon>Sphingobacteriia</taxon>
        <taxon>Sphingobacteriales</taxon>
        <taxon>Sphingobacteriaceae</taxon>
        <taxon>Pedobacter</taxon>
    </lineage>
</organism>
<comment type="similarity">
    <text evidence="2">Belongs to the GtrA family.</text>
</comment>
<keyword evidence="3 6" id="KW-0812">Transmembrane</keyword>
<evidence type="ECO:0000256" key="2">
    <source>
        <dbReference type="ARBA" id="ARBA00009399"/>
    </source>
</evidence>
<dbReference type="GO" id="GO:0005886">
    <property type="term" value="C:plasma membrane"/>
    <property type="evidence" value="ECO:0007669"/>
    <property type="project" value="TreeGrafter"/>
</dbReference>
<dbReference type="PANTHER" id="PTHR38459">
    <property type="entry name" value="PROPHAGE BACTOPRENOL-LINKED GLUCOSE TRANSLOCASE HOMOLOG"/>
    <property type="match status" value="1"/>
</dbReference>
<evidence type="ECO:0000313" key="8">
    <source>
        <dbReference type="EMBL" id="PWS31419.1"/>
    </source>
</evidence>
<evidence type="ECO:0000256" key="4">
    <source>
        <dbReference type="ARBA" id="ARBA00022989"/>
    </source>
</evidence>
<dbReference type="AlphaFoldDB" id="A0A317F0M3"/>
<feature type="transmembrane region" description="Helical" evidence="6">
    <location>
        <begin position="77"/>
        <end position="99"/>
    </location>
</feature>
<comment type="caution">
    <text evidence="8">The sequence shown here is derived from an EMBL/GenBank/DDBJ whole genome shotgun (WGS) entry which is preliminary data.</text>
</comment>
<dbReference type="InterPro" id="IPR051401">
    <property type="entry name" value="GtrA_CellWall_Glycosyl"/>
</dbReference>
<evidence type="ECO:0000259" key="7">
    <source>
        <dbReference type="Pfam" id="PF04138"/>
    </source>
</evidence>
<proteinExistence type="inferred from homology"/>
<evidence type="ECO:0000256" key="6">
    <source>
        <dbReference type="SAM" id="Phobius"/>
    </source>
</evidence>
<dbReference type="OrthoDB" id="1448110at2"/>
<protein>
    <submittedName>
        <fullName evidence="8">GtrA family protein</fullName>
    </submittedName>
</protein>
<dbReference type="RefSeq" id="WP_109930273.1">
    <property type="nucleotide sequence ID" value="NZ_QGNY01000004.1"/>
</dbReference>
<sequence length="161" mass="18638">MIRWKSIKVFLKAQVSAFSGGVTDYGLMILLTEKLHIHFTISILISGTFGGAVNFCINRYWAFKTHDGYTIPVNKQLFRFFSVVMGSISLKSGGTYLLHRFFNLDYRLGRLLIDSMVSYGFNYPLMKFWVFGNKSIQNKESQFTEPDYNYEGNMPLDESYK</sequence>
<name>A0A317F0M3_9SPHI</name>
<feature type="transmembrane region" description="Helical" evidence="6">
    <location>
        <begin position="37"/>
        <end position="57"/>
    </location>
</feature>
<keyword evidence="5 6" id="KW-0472">Membrane</keyword>
<keyword evidence="4 6" id="KW-1133">Transmembrane helix</keyword>
<evidence type="ECO:0000313" key="9">
    <source>
        <dbReference type="Proteomes" id="UP000245391"/>
    </source>
</evidence>
<dbReference type="GO" id="GO:0000271">
    <property type="term" value="P:polysaccharide biosynthetic process"/>
    <property type="evidence" value="ECO:0007669"/>
    <property type="project" value="InterPro"/>
</dbReference>
<evidence type="ECO:0000256" key="3">
    <source>
        <dbReference type="ARBA" id="ARBA00022692"/>
    </source>
</evidence>
<comment type="subcellular location">
    <subcellularLocation>
        <location evidence="1">Membrane</location>
        <topology evidence="1">Multi-pass membrane protein</topology>
    </subcellularLocation>
</comment>
<evidence type="ECO:0000256" key="5">
    <source>
        <dbReference type="ARBA" id="ARBA00023136"/>
    </source>
</evidence>
<accession>A0A317F0M3</accession>
<keyword evidence="9" id="KW-1185">Reference proteome</keyword>
<dbReference type="InterPro" id="IPR007267">
    <property type="entry name" value="GtrA_DPMS_TM"/>
</dbReference>
<evidence type="ECO:0000256" key="1">
    <source>
        <dbReference type="ARBA" id="ARBA00004141"/>
    </source>
</evidence>
<dbReference type="PANTHER" id="PTHR38459:SF1">
    <property type="entry name" value="PROPHAGE BACTOPRENOL-LINKED GLUCOSE TRANSLOCASE HOMOLOG"/>
    <property type="match status" value="1"/>
</dbReference>
<feature type="transmembrane region" description="Helical" evidence="6">
    <location>
        <begin position="9"/>
        <end position="31"/>
    </location>
</feature>
<feature type="domain" description="GtrA/DPMS transmembrane" evidence="7">
    <location>
        <begin position="19"/>
        <end position="131"/>
    </location>
</feature>
<dbReference type="Pfam" id="PF04138">
    <property type="entry name" value="GtrA_DPMS_TM"/>
    <property type="match status" value="1"/>
</dbReference>
<gene>
    <name evidence="8" type="ORF">DF947_12525</name>
</gene>